<gene>
    <name evidence="3" type="ORF">J421_2483</name>
</gene>
<dbReference type="InterPro" id="IPR028098">
    <property type="entry name" value="Glyco_trans_4-like_N"/>
</dbReference>
<dbReference type="HOGENOM" id="CLU_609571_0_0_0"/>
<dbReference type="Proteomes" id="UP000019151">
    <property type="component" value="Chromosome"/>
</dbReference>
<dbReference type="EMBL" id="CP007128">
    <property type="protein sequence ID" value="AHG90020.1"/>
    <property type="molecule type" value="Genomic_DNA"/>
</dbReference>
<accession>W0RI59</accession>
<keyword evidence="4" id="KW-1185">Reference proteome</keyword>
<dbReference type="Gene3D" id="3.40.50.2000">
    <property type="entry name" value="Glycogen Phosphorylase B"/>
    <property type="match status" value="1"/>
</dbReference>
<reference evidence="3 4" key="1">
    <citation type="journal article" date="2014" name="Genome Announc.">
        <title>Genome Sequence and Methylome of Soil Bacterium Gemmatirosa kalamazoonensis KBS708T, a Member of the Rarely Cultivated Gemmatimonadetes Phylum.</title>
        <authorList>
            <person name="Debruyn J.M."/>
            <person name="Radosevich M."/>
            <person name="Wommack K.E."/>
            <person name="Polson S.W."/>
            <person name="Hauser L.J."/>
            <person name="Fawaz M.N."/>
            <person name="Korlach J."/>
            <person name="Tsai Y.C."/>
        </authorList>
    </citation>
    <scope>NUCLEOTIDE SEQUENCE [LARGE SCALE GENOMIC DNA]</scope>
    <source>
        <strain evidence="3 4">KBS708</strain>
    </source>
</reference>
<organism evidence="3 4">
    <name type="scientific">Gemmatirosa kalamazoonensis</name>
    <dbReference type="NCBI Taxonomy" id="861299"/>
    <lineage>
        <taxon>Bacteria</taxon>
        <taxon>Pseudomonadati</taxon>
        <taxon>Gemmatimonadota</taxon>
        <taxon>Gemmatimonadia</taxon>
        <taxon>Gemmatimonadales</taxon>
        <taxon>Gemmatimonadaceae</taxon>
        <taxon>Gemmatirosa</taxon>
    </lineage>
</organism>
<dbReference type="SUPFAM" id="SSF53756">
    <property type="entry name" value="UDP-Glycosyltransferase/glycogen phosphorylase"/>
    <property type="match status" value="1"/>
</dbReference>
<name>W0RI59_9BACT</name>
<feature type="region of interest" description="Disordered" evidence="1">
    <location>
        <begin position="122"/>
        <end position="144"/>
    </location>
</feature>
<dbReference type="InParanoid" id="W0RI59"/>
<proteinExistence type="predicted"/>
<evidence type="ECO:0000313" key="4">
    <source>
        <dbReference type="Proteomes" id="UP000019151"/>
    </source>
</evidence>
<feature type="domain" description="Glycosyltransferase subfamily 4-like N-terminal" evidence="2">
    <location>
        <begin position="173"/>
        <end position="290"/>
    </location>
</feature>
<dbReference type="OrthoDB" id="9794575at2"/>
<protein>
    <recommendedName>
        <fullName evidence="2">Glycosyltransferase subfamily 4-like N-terminal domain-containing protein</fullName>
    </recommendedName>
</protein>
<dbReference type="AlphaFoldDB" id="W0RI59"/>
<sequence>MSAARSDDAPVPFHHTAEPPSPFARRILLVSPHFPPSTTVGGLRWQKMSQVAAEWGWGTDVVCNDPATLDDTDVARLRDLPPGMRLFGVPHSRAVGLRALDALLRVTRGLRVPARPRGRAVGAAAGAMPDGARAPGGGTPGSVARDEARRLRLSSRELFRNVTSLQWIGGELRWASTATALGSRLLDARHHVVVSSGPPHFAHVAARRIARRARLPHVVDMRDPWLLGERVAVGLASPTYFRVTEQFERRVMDDAALIVCNTELAARAMRAAYPRRADRIVTVMNGSDAEDRPSVARDPRFLVAYTGAIYFDRDPRLLFRASAQVIAELGLTPAEFGLELMGPVDVLSPPVVALAQQEGVEPFVRYHPPGPRSAAARLLASASLLVSLPQDTETAVPSKVFEYATYDAWLLALARRDSATALVLEGSSADVVAPDDVAGIAQVIRRHVLQYRNGERPVAVGADGRFSRRRQAVTLLEHVDRLTAISRES</sequence>
<dbReference type="GO" id="GO:0016757">
    <property type="term" value="F:glycosyltransferase activity"/>
    <property type="evidence" value="ECO:0007669"/>
    <property type="project" value="UniProtKB-ARBA"/>
</dbReference>
<dbReference type="STRING" id="861299.J421_2483"/>
<dbReference type="KEGG" id="gba:J421_2483"/>
<dbReference type="RefSeq" id="WP_025411495.1">
    <property type="nucleotide sequence ID" value="NZ_CP007128.1"/>
</dbReference>
<evidence type="ECO:0000313" key="3">
    <source>
        <dbReference type="EMBL" id="AHG90020.1"/>
    </source>
</evidence>
<evidence type="ECO:0000259" key="2">
    <source>
        <dbReference type="Pfam" id="PF13439"/>
    </source>
</evidence>
<feature type="compositionally biased region" description="Low complexity" evidence="1">
    <location>
        <begin position="122"/>
        <end position="133"/>
    </location>
</feature>
<evidence type="ECO:0000256" key="1">
    <source>
        <dbReference type="SAM" id="MobiDB-lite"/>
    </source>
</evidence>
<dbReference type="Pfam" id="PF13439">
    <property type="entry name" value="Glyco_transf_4"/>
    <property type="match status" value="1"/>
</dbReference>
<dbReference type="eggNOG" id="COG0438">
    <property type="taxonomic scope" value="Bacteria"/>
</dbReference>